<evidence type="ECO:0000256" key="5">
    <source>
        <dbReference type="ARBA" id="ARBA00022833"/>
    </source>
</evidence>
<evidence type="ECO:0000313" key="8">
    <source>
        <dbReference type="Proteomes" id="UP000019804"/>
    </source>
</evidence>
<evidence type="ECO:0000313" key="7">
    <source>
        <dbReference type="EMBL" id="EYE98810.1"/>
    </source>
</evidence>
<gene>
    <name evidence="7" type="ORF">EURHEDRAFT_447252</name>
</gene>
<evidence type="ECO:0000256" key="4">
    <source>
        <dbReference type="ARBA" id="ARBA00022801"/>
    </source>
</evidence>
<dbReference type="SUPFAM" id="SSF56281">
    <property type="entry name" value="Metallo-hydrolase/oxidoreductase"/>
    <property type="match status" value="1"/>
</dbReference>
<evidence type="ECO:0000259" key="6">
    <source>
        <dbReference type="Pfam" id="PF00753"/>
    </source>
</evidence>
<organism evidence="7 8">
    <name type="scientific">Aspergillus ruber (strain CBS 135680)</name>
    <dbReference type="NCBI Taxonomy" id="1388766"/>
    <lineage>
        <taxon>Eukaryota</taxon>
        <taxon>Fungi</taxon>
        <taxon>Dikarya</taxon>
        <taxon>Ascomycota</taxon>
        <taxon>Pezizomycotina</taxon>
        <taxon>Eurotiomycetes</taxon>
        <taxon>Eurotiomycetidae</taxon>
        <taxon>Eurotiales</taxon>
        <taxon>Aspergillaceae</taxon>
        <taxon>Aspergillus</taxon>
        <taxon>Aspergillus subgen. Aspergillus</taxon>
    </lineage>
</organism>
<dbReference type="STRING" id="1388766.A0A017SR93"/>
<dbReference type="OrthoDB" id="10250730at2759"/>
<sequence>MDRPNTVTVHALAAGSLTLPEKFFIDPVDNDSESRKTVPSLSFLIQHKCQFSGKVTRLVFDLGIRRDPDLYVDRVRKHLATRQPVSGFPDVIHSLSLGSLTNADIDYVILSHVHWDHIGMPWDFSESQFIVGNGSLDLLSGNSSMSNGSHSNFESGLLPHERTIELCGPGRNDSNQSNKVHDRGLQERTWEPLNELPHTIDIFSDGSVFIVNAPGHLPGHINLLCRVSAYRYVYLAGDACHDRRILAGEKNIAEWTDPHDTDRICCIHADRAQALETLRRIGRLERGETSLGEVEVVLAHDAEWAEDARRRGRYLPGTL</sequence>
<dbReference type="Pfam" id="PF00753">
    <property type="entry name" value="Lactamase_B"/>
    <property type="match status" value="1"/>
</dbReference>
<protein>
    <recommendedName>
        <fullName evidence="6">Metallo-beta-lactamase domain-containing protein</fullName>
    </recommendedName>
</protein>
<dbReference type="PANTHER" id="PTHR42978">
    <property type="entry name" value="QUORUM-QUENCHING LACTONASE YTNP-RELATED-RELATED"/>
    <property type="match status" value="1"/>
</dbReference>
<dbReference type="PANTHER" id="PTHR42978:SF2">
    <property type="entry name" value="102 KBASES UNSTABLE REGION: FROM 1 TO 119443"/>
    <property type="match status" value="1"/>
</dbReference>
<dbReference type="GO" id="GO:0016787">
    <property type="term" value="F:hydrolase activity"/>
    <property type="evidence" value="ECO:0007669"/>
    <property type="project" value="UniProtKB-KW"/>
</dbReference>
<dbReference type="EMBL" id="KK088412">
    <property type="protein sequence ID" value="EYE98810.1"/>
    <property type="molecule type" value="Genomic_DNA"/>
</dbReference>
<dbReference type="GO" id="GO:0046872">
    <property type="term" value="F:metal ion binding"/>
    <property type="evidence" value="ECO:0007669"/>
    <property type="project" value="UniProtKB-KW"/>
</dbReference>
<dbReference type="Gene3D" id="3.60.15.10">
    <property type="entry name" value="Ribonuclease Z/Hydroxyacylglutathione hydrolase-like"/>
    <property type="match status" value="1"/>
</dbReference>
<dbReference type="InterPro" id="IPR001279">
    <property type="entry name" value="Metallo-B-lactamas"/>
</dbReference>
<keyword evidence="4" id="KW-0378">Hydrolase</keyword>
<evidence type="ECO:0000256" key="2">
    <source>
        <dbReference type="ARBA" id="ARBA00007749"/>
    </source>
</evidence>
<evidence type="ECO:0000256" key="3">
    <source>
        <dbReference type="ARBA" id="ARBA00022723"/>
    </source>
</evidence>
<proteinExistence type="inferred from homology"/>
<comment type="cofactor">
    <cofactor evidence="1">
        <name>Zn(2+)</name>
        <dbReference type="ChEBI" id="CHEBI:29105"/>
    </cofactor>
</comment>
<dbReference type="InterPro" id="IPR051013">
    <property type="entry name" value="MBL_superfamily_lactonases"/>
</dbReference>
<feature type="domain" description="Metallo-beta-lactamase" evidence="6">
    <location>
        <begin position="95"/>
        <end position="119"/>
    </location>
</feature>
<accession>A0A017SR93</accession>
<dbReference type="GeneID" id="63698782"/>
<dbReference type="HOGENOM" id="CLU_030571_1_1_1"/>
<evidence type="ECO:0000256" key="1">
    <source>
        <dbReference type="ARBA" id="ARBA00001947"/>
    </source>
</evidence>
<dbReference type="Proteomes" id="UP000019804">
    <property type="component" value="Unassembled WGS sequence"/>
</dbReference>
<comment type="similarity">
    <text evidence="2">Belongs to the metallo-beta-lactamase superfamily.</text>
</comment>
<dbReference type="RefSeq" id="XP_040642498.1">
    <property type="nucleotide sequence ID" value="XM_040783658.1"/>
</dbReference>
<name>A0A017SR93_ASPRC</name>
<dbReference type="InterPro" id="IPR036866">
    <property type="entry name" value="RibonucZ/Hydroxyglut_hydro"/>
</dbReference>
<reference evidence="8" key="1">
    <citation type="journal article" date="2014" name="Nat. Commun.">
        <title>Genomic adaptations of the halophilic Dead Sea filamentous fungus Eurotium rubrum.</title>
        <authorList>
            <person name="Kis-Papo T."/>
            <person name="Weig A.R."/>
            <person name="Riley R."/>
            <person name="Persoh D."/>
            <person name="Salamov A."/>
            <person name="Sun H."/>
            <person name="Lipzen A."/>
            <person name="Wasser S.P."/>
            <person name="Rambold G."/>
            <person name="Grigoriev I.V."/>
            <person name="Nevo E."/>
        </authorList>
    </citation>
    <scope>NUCLEOTIDE SEQUENCE [LARGE SCALE GENOMIC DNA]</scope>
    <source>
        <strain evidence="8">CBS 135680</strain>
    </source>
</reference>
<keyword evidence="5" id="KW-0862">Zinc</keyword>
<dbReference type="CDD" id="cd07730">
    <property type="entry name" value="metallo-hydrolase-like_MBL-fold"/>
    <property type="match status" value="1"/>
</dbReference>
<dbReference type="AlphaFoldDB" id="A0A017SR93"/>
<keyword evidence="8" id="KW-1185">Reference proteome</keyword>
<keyword evidence="3" id="KW-0479">Metal-binding</keyword>